<dbReference type="EMBL" id="UINC01019268">
    <property type="protein sequence ID" value="SVA81504.1"/>
    <property type="molecule type" value="Genomic_DNA"/>
</dbReference>
<dbReference type="AlphaFoldDB" id="A0A381YX37"/>
<reference evidence="1" key="1">
    <citation type="submission" date="2018-05" db="EMBL/GenBank/DDBJ databases">
        <authorList>
            <person name="Lanie J.A."/>
            <person name="Ng W.-L."/>
            <person name="Kazmierczak K.M."/>
            <person name="Andrzejewski T.M."/>
            <person name="Davidsen T.M."/>
            <person name="Wayne K.J."/>
            <person name="Tettelin H."/>
            <person name="Glass J.I."/>
            <person name="Rusch D."/>
            <person name="Podicherti R."/>
            <person name="Tsui H.-C.T."/>
            <person name="Winkler M.E."/>
        </authorList>
    </citation>
    <scope>NUCLEOTIDE SEQUENCE</scope>
</reference>
<feature type="non-terminal residue" evidence="1">
    <location>
        <position position="1"/>
    </location>
</feature>
<organism evidence="1">
    <name type="scientific">marine metagenome</name>
    <dbReference type="NCBI Taxonomy" id="408172"/>
    <lineage>
        <taxon>unclassified sequences</taxon>
        <taxon>metagenomes</taxon>
        <taxon>ecological metagenomes</taxon>
    </lineage>
</organism>
<accession>A0A381YX37</accession>
<proteinExistence type="predicted"/>
<evidence type="ECO:0000313" key="1">
    <source>
        <dbReference type="EMBL" id="SVA81504.1"/>
    </source>
</evidence>
<gene>
    <name evidence="1" type="ORF">METZ01_LOCUS134358</name>
</gene>
<sequence>VSIINKLLDIFKNFAVLCQGSKQLLAEVKPMSSDVYLKTGKTRADFREKTTGKA</sequence>
<protein>
    <submittedName>
        <fullName evidence="1">Uncharacterized protein</fullName>
    </submittedName>
</protein>
<name>A0A381YX37_9ZZZZ</name>